<dbReference type="PANTHER" id="PTHR30143">
    <property type="entry name" value="ACID HYDRATASE"/>
    <property type="match status" value="1"/>
</dbReference>
<evidence type="ECO:0000313" key="5">
    <source>
        <dbReference type="Proteomes" id="UP001183410"/>
    </source>
</evidence>
<evidence type="ECO:0000256" key="1">
    <source>
        <dbReference type="ARBA" id="ARBA00023239"/>
    </source>
</evidence>
<organism evidence="4 5">
    <name type="scientific">Streptomyces chisholmiae</name>
    <dbReference type="NCBI Taxonomy" id="3075540"/>
    <lineage>
        <taxon>Bacteria</taxon>
        <taxon>Bacillati</taxon>
        <taxon>Actinomycetota</taxon>
        <taxon>Actinomycetes</taxon>
        <taxon>Kitasatosporales</taxon>
        <taxon>Streptomycetaceae</taxon>
        <taxon>Streptomyces</taxon>
    </lineage>
</organism>
<keyword evidence="4" id="KW-0378">Hydrolase</keyword>
<feature type="compositionally biased region" description="Low complexity" evidence="2">
    <location>
        <begin position="279"/>
        <end position="304"/>
    </location>
</feature>
<keyword evidence="5" id="KW-1185">Reference proteome</keyword>
<evidence type="ECO:0000259" key="3">
    <source>
        <dbReference type="Pfam" id="PF01557"/>
    </source>
</evidence>
<evidence type="ECO:0000256" key="2">
    <source>
        <dbReference type="SAM" id="MobiDB-lite"/>
    </source>
</evidence>
<dbReference type="Pfam" id="PF01557">
    <property type="entry name" value="FAA_hydrolase"/>
    <property type="match status" value="1"/>
</dbReference>
<dbReference type="RefSeq" id="WP_311669745.1">
    <property type="nucleotide sequence ID" value="NZ_JAVREO010000018.1"/>
</dbReference>
<dbReference type="PANTHER" id="PTHR30143:SF0">
    <property type="entry name" value="2-KETO-4-PENTENOATE HYDRATASE"/>
    <property type="match status" value="1"/>
</dbReference>
<protein>
    <submittedName>
        <fullName evidence="4">Fumarylacetoacetate hydrolase family protein</fullName>
    </submittedName>
</protein>
<evidence type="ECO:0000313" key="4">
    <source>
        <dbReference type="EMBL" id="MDT0269662.1"/>
    </source>
</evidence>
<dbReference type="EMBL" id="JAVREO010000018">
    <property type="protein sequence ID" value="MDT0269662.1"/>
    <property type="molecule type" value="Genomic_DNA"/>
</dbReference>
<name>A0ABU2JXT6_9ACTN</name>
<dbReference type="InterPro" id="IPR050772">
    <property type="entry name" value="Hydratase-Decarb/MhpD_sf"/>
</dbReference>
<reference evidence="5" key="1">
    <citation type="submission" date="2023-07" db="EMBL/GenBank/DDBJ databases">
        <title>30 novel species of actinomycetes from the DSMZ collection.</title>
        <authorList>
            <person name="Nouioui I."/>
        </authorList>
    </citation>
    <scope>NUCLEOTIDE SEQUENCE [LARGE SCALE GENOMIC DNA]</scope>
    <source>
        <strain evidence="5">DSM 44915</strain>
    </source>
</reference>
<accession>A0ABU2JXT6</accession>
<proteinExistence type="predicted"/>
<dbReference type="InterPro" id="IPR036663">
    <property type="entry name" value="Fumarylacetoacetase_C_sf"/>
</dbReference>
<dbReference type="InterPro" id="IPR011234">
    <property type="entry name" value="Fumarylacetoacetase-like_C"/>
</dbReference>
<dbReference type="SUPFAM" id="SSF56529">
    <property type="entry name" value="FAH"/>
    <property type="match status" value="1"/>
</dbReference>
<keyword evidence="1" id="KW-0456">Lyase</keyword>
<comment type="caution">
    <text evidence="4">The sequence shown here is derived from an EMBL/GenBank/DDBJ whole genome shotgun (WGS) entry which is preliminary data.</text>
</comment>
<dbReference type="Gene3D" id="3.90.850.10">
    <property type="entry name" value="Fumarylacetoacetase-like, C-terminal domain"/>
    <property type="match status" value="1"/>
</dbReference>
<dbReference type="Proteomes" id="UP001183410">
    <property type="component" value="Unassembled WGS sequence"/>
</dbReference>
<sequence>MPHSPTPPAGRAVDTGPDPAVARAADLLAEAARTGVPCPPVRTLLPAADAATGYAVQRLGTARALAAGRRLVGRKIGLTSPAVQTQLGVDQPDFGALFADMAVPDGGLVAAGRLLQPKVEAEVALVLGQDLPHAEVTVADVLRAVDFALPALEIVDSRIAGWDITLVDTVADNASSGLFVLGGTPVPLAGLDLAAVRMTMSRGASEVSTGTGADCLGGPLNAAAWLAGTLARAGDALRAGDILLTGALGPMVAAAPGDSFTARISSLGTVRVAFAATPATDTPAGDAPATGTPAGDAPATDAPASNEAATDGGSGPAGGER</sequence>
<dbReference type="GO" id="GO:0016787">
    <property type="term" value="F:hydrolase activity"/>
    <property type="evidence" value="ECO:0007669"/>
    <property type="project" value="UniProtKB-KW"/>
</dbReference>
<feature type="region of interest" description="Disordered" evidence="2">
    <location>
        <begin position="279"/>
        <end position="321"/>
    </location>
</feature>
<feature type="compositionally biased region" description="Gly residues" evidence="2">
    <location>
        <begin position="312"/>
        <end position="321"/>
    </location>
</feature>
<feature type="domain" description="Fumarylacetoacetase-like C-terminal" evidence="3">
    <location>
        <begin position="103"/>
        <end position="272"/>
    </location>
</feature>
<gene>
    <name evidence="4" type="ORF">RM844_25595</name>
</gene>